<evidence type="ECO:0000256" key="6">
    <source>
        <dbReference type="ARBA" id="ARBA00022989"/>
    </source>
</evidence>
<dbReference type="Gene3D" id="1.10.1200.120">
    <property type="entry name" value="Large-conductance mechanosensitive channel, MscL, domain 1"/>
    <property type="match status" value="1"/>
</dbReference>
<name>A0A9D1NNZ9_9FIRM</name>
<evidence type="ECO:0000313" key="12">
    <source>
        <dbReference type="EMBL" id="HIV10142.1"/>
    </source>
</evidence>
<evidence type="ECO:0000256" key="8">
    <source>
        <dbReference type="ARBA" id="ARBA00023136"/>
    </source>
</evidence>
<comment type="subunit">
    <text evidence="10">Homopentamer.</text>
</comment>
<feature type="compositionally biased region" description="Basic and acidic residues" evidence="11">
    <location>
        <begin position="128"/>
        <end position="140"/>
    </location>
</feature>
<dbReference type="Pfam" id="PF01741">
    <property type="entry name" value="MscL"/>
    <property type="match status" value="1"/>
</dbReference>
<evidence type="ECO:0000256" key="1">
    <source>
        <dbReference type="ARBA" id="ARBA00004651"/>
    </source>
</evidence>
<dbReference type="InterPro" id="IPR036019">
    <property type="entry name" value="MscL_channel"/>
</dbReference>
<comment type="similarity">
    <text evidence="2 10">Belongs to the MscL family.</text>
</comment>
<evidence type="ECO:0000256" key="2">
    <source>
        <dbReference type="ARBA" id="ARBA00007254"/>
    </source>
</evidence>
<dbReference type="InterPro" id="IPR019823">
    <property type="entry name" value="Mechanosensitive_channel_CS"/>
</dbReference>
<proteinExistence type="inferred from homology"/>
<sequence length="170" mass="18481">MSENTEKKEIVRAKKFINEFKAMISRGNVVDMAVGVIMGGAFGKIVTSLVNDIIMPLISTLTGGMAIEDWKLVIKEAVTDASGEIIEAESAVLYGNFISIVVDFLIISLCIFIMIKAIGGAKERLKKKPEPAPEPEKPEEPAPETELDVLRSIRDMLTASQAGAEKEEAE</sequence>
<feature type="region of interest" description="Disordered" evidence="11">
    <location>
        <begin position="125"/>
        <end position="147"/>
    </location>
</feature>
<dbReference type="AlphaFoldDB" id="A0A9D1NNZ9"/>
<organism evidence="12 13">
    <name type="scientific">Candidatus Faeciplasma avium</name>
    <dbReference type="NCBI Taxonomy" id="2840798"/>
    <lineage>
        <taxon>Bacteria</taxon>
        <taxon>Bacillati</taxon>
        <taxon>Bacillota</taxon>
        <taxon>Clostridia</taxon>
        <taxon>Eubacteriales</taxon>
        <taxon>Oscillospiraceae</taxon>
        <taxon>Oscillospiraceae incertae sedis</taxon>
        <taxon>Candidatus Faeciplasma</taxon>
    </lineage>
</organism>
<comment type="subcellular location">
    <subcellularLocation>
        <location evidence="1 10">Cell membrane</location>
        <topology evidence="1 10">Multi-pass membrane protein</topology>
    </subcellularLocation>
</comment>
<evidence type="ECO:0000256" key="11">
    <source>
        <dbReference type="SAM" id="MobiDB-lite"/>
    </source>
</evidence>
<accession>A0A9D1NNZ9</accession>
<dbReference type="PROSITE" id="PS01327">
    <property type="entry name" value="MSCL"/>
    <property type="match status" value="1"/>
</dbReference>
<evidence type="ECO:0000256" key="3">
    <source>
        <dbReference type="ARBA" id="ARBA00022448"/>
    </source>
</evidence>
<evidence type="ECO:0000256" key="4">
    <source>
        <dbReference type="ARBA" id="ARBA00022475"/>
    </source>
</evidence>
<comment type="caution">
    <text evidence="12">The sequence shown here is derived from an EMBL/GenBank/DDBJ whole genome shotgun (WGS) entry which is preliminary data.</text>
</comment>
<keyword evidence="3 10" id="KW-0813">Transport</keyword>
<keyword evidence="8 10" id="KW-0472">Membrane</keyword>
<evidence type="ECO:0000256" key="7">
    <source>
        <dbReference type="ARBA" id="ARBA00023065"/>
    </source>
</evidence>
<dbReference type="HAMAP" id="MF_00115">
    <property type="entry name" value="MscL"/>
    <property type="match status" value="1"/>
</dbReference>
<dbReference type="EMBL" id="DVOL01000005">
    <property type="protein sequence ID" value="HIV10142.1"/>
    <property type="molecule type" value="Genomic_DNA"/>
</dbReference>
<keyword evidence="6 10" id="KW-1133">Transmembrane helix</keyword>
<evidence type="ECO:0000256" key="5">
    <source>
        <dbReference type="ARBA" id="ARBA00022692"/>
    </source>
</evidence>
<dbReference type="InterPro" id="IPR037673">
    <property type="entry name" value="MSC/AndL"/>
</dbReference>
<evidence type="ECO:0000313" key="13">
    <source>
        <dbReference type="Proteomes" id="UP000823960"/>
    </source>
</evidence>
<dbReference type="PANTHER" id="PTHR30266:SF2">
    <property type="entry name" value="LARGE-CONDUCTANCE MECHANOSENSITIVE CHANNEL"/>
    <property type="match status" value="1"/>
</dbReference>
<gene>
    <name evidence="10 12" type="primary">mscL</name>
    <name evidence="12" type="ORF">IAD28_00380</name>
</gene>
<reference evidence="12" key="2">
    <citation type="journal article" date="2021" name="PeerJ">
        <title>Extensive microbial diversity within the chicken gut microbiome revealed by metagenomics and culture.</title>
        <authorList>
            <person name="Gilroy R."/>
            <person name="Ravi A."/>
            <person name="Getino M."/>
            <person name="Pursley I."/>
            <person name="Horton D.L."/>
            <person name="Alikhan N.F."/>
            <person name="Baker D."/>
            <person name="Gharbi K."/>
            <person name="Hall N."/>
            <person name="Watson M."/>
            <person name="Adriaenssens E.M."/>
            <person name="Foster-Nyarko E."/>
            <person name="Jarju S."/>
            <person name="Secka A."/>
            <person name="Antonio M."/>
            <person name="Oren A."/>
            <person name="Chaudhuri R.R."/>
            <person name="La Ragione R."/>
            <person name="Hildebrand F."/>
            <person name="Pallen M.J."/>
        </authorList>
    </citation>
    <scope>NUCLEOTIDE SEQUENCE</scope>
    <source>
        <strain evidence="12">1370</strain>
    </source>
</reference>
<dbReference type="InterPro" id="IPR001185">
    <property type="entry name" value="MS_channel"/>
</dbReference>
<dbReference type="GO" id="GO:0008381">
    <property type="term" value="F:mechanosensitive monoatomic ion channel activity"/>
    <property type="evidence" value="ECO:0007669"/>
    <property type="project" value="UniProtKB-UniRule"/>
</dbReference>
<dbReference type="PANTHER" id="PTHR30266">
    <property type="entry name" value="MECHANOSENSITIVE CHANNEL MSCL"/>
    <property type="match status" value="1"/>
</dbReference>
<keyword evidence="9 10" id="KW-0407">Ion channel</keyword>
<feature type="transmembrane region" description="Helical" evidence="10">
    <location>
        <begin position="97"/>
        <end position="118"/>
    </location>
</feature>
<dbReference type="Proteomes" id="UP000823960">
    <property type="component" value="Unassembled WGS sequence"/>
</dbReference>
<dbReference type="GO" id="GO:0005886">
    <property type="term" value="C:plasma membrane"/>
    <property type="evidence" value="ECO:0007669"/>
    <property type="project" value="UniProtKB-SubCell"/>
</dbReference>
<protein>
    <recommendedName>
        <fullName evidence="10">Large-conductance mechanosensitive channel</fullName>
    </recommendedName>
</protein>
<keyword evidence="4 10" id="KW-1003">Cell membrane</keyword>
<evidence type="ECO:0000256" key="9">
    <source>
        <dbReference type="ARBA" id="ARBA00023303"/>
    </source>
</evidence>
<dbReference type="SUPFAM" id="SSF81330">
    <property type="entry name" value="Gated mechanosensitive channel"/>
    <property type="match status" value="1"/>
</dbReference>
<dbReference type="NCBIfam" id="TIGR00220">
    <property type="entry name" value="mscL"/>
    <property type="match status" value="1"/>
</dbReference>
<reference evidence="12" key="1">
    <citation type="submission" date="2020-10" db="EMBL/GenBank/DDBJ databases">
        <authorList>
            <person name="Gilroy R."/>
        </authorList>
    </citation>
    <scope>NUCLEOTIDE SEQUENCE</scope>
    <source>
        <strain evidence="12">1370</strain>
    </source>
</reference>
<keyword evidence="7 10" id="KW-0406">Ion transport</keyword>
<dbReference type="PRINTS" id="PR01264">
    <property type="entry name" value="MECHCHANNEL"/>
</dbReference>
<evidence type="ECO:0000256" key="10">
    <source>
        <dbReference type="HAMAP-Rule" id="MF_00115"/>
    </source>
</evidence>
<comment type="function">
    <text evidence="10">Channel that opens in response to stretch forces in the membrane lipid bilayer. May participate in the regulation of osmotic pressure changes within the cell.</text>
</comment>
<keyword evidence="5 10" id="KW-0812">Transmembrane</keyword>
<feature type="transmembrane region" description="Helical" evidence="10">
    <location>
        <begin position="29"/>
        <end position="50"/>
    </location>
</feature>